<evidence type="ECO:0000313" key="3">
    <source>
        <dbReference type="Proteomes" id="UP000289738"/>
    </source>
</evidence>
<protein>
    <recommendedName>
        <fullName evidence="4">SWIM-type domain-containing protein</fullName>
    </recommendedName>
</protein>
<evidence type="ECO:0008006" key="4">
    <source>
        <dbReference type="Google" id="ProtNLM"/>
    </source>
</evidence>
<gene>
    <name evidence="2" type="ORF">Ahy_A08g038889</name>
</gene>
<feature type="region of interest" description="Disordered" evidence="1">
    <location>
        <begin position="90"/>
        <end position="121"/>
    </location>
</feature>
<evidence type="ECO:0000256" key="1">
    <source>
        <dbReference type="SAM" id="MobiDB-lite"/>
    </source>
</evidence>
<dbReference type="AlphaFoldDB" id="A0A445BUN0"/>
<feature type="region of interest" description="Disordered" evidence="1">
    <location>
        <begin position="152"/>
        <end position="256"/>
    </location>
</feature>
<feature type="compositionally biased region" description="Polar residues" evidence="1">
    <location>
        <begin position="216"/>
        <end position="237"/>
    </location>
</feature>
<reference evidence="2 3" key="1">
    <citation type="submission" date="2019-01" db="EMBL/GenBank/DDBJ databases">
        <title>Sequencing of cultivated peanut Arachis hypogaea provides insights into genome evolution and oil improvement.</title>
        <authorList>
            <person name="Chen X."/>
        </authorList>
    </citation>
    <scope>NUCLEOTIDE SEQUENCE [LARGE SCALE GENOMIC DNA]</scope>
    <source>
        <strain evidence="3">cv. Fuhuasheng</strain>
        <tissue evidence="2">Leaves</tissue>
    </source>
</reference>
<feature type="compositionally biased region" description="Polar residues" evidence="1">
    <location>
        <begin position="165"/>
        <end position="191"/>
    </location>
</feature>
<evidence type="ECO:0000313" key="2">
    <source>
        <dbReference type="EMBL" id="RYR42414.1"/>
    </source>
</evidence>
<accession>A0A445BUN0</accession>
<proteinExistence type="predicted"/>
<organism evidence="2 3">
    <name type="scientific">Arachis hypogaea</name>
    <name type="common">Peanut</name>
    <dbReference type="NCBI Taxonomy" id="3818"/>
    <lineage>
        <taxon>Eukaryota</taxon>
        <taxon>Viridiplantae</taxon>
        <taxon>Streptophyta</taxon>
        <taxon>Embryophyta</taxon>
        <taxon>Tracheophyta</taxon>
        <taxon>Spermatophyta</taxon>
        <taxon>Magnoliopsida</taxon>
        <taxon>eudicotyledons</taxon>
        <taxon>Gunneridae</taxon>
        <taxon>Pentapetalae</taxon>
        <taxon>rosids</taxon>
        <taxon>fabids</taxon>
        <taxon>Fabales</taxon>
        <taxon>Fabaceae</taxon>
        <taxon>Papilionoideae</taxon>
        <taxon>50 kb inversion clade</taxon>
        <taxon>dalbergioids sensu lato</taxon>
        <taxon>Dalbergieae</taxon>
        <taxon>Pterocarpus clade</taxon>
        <taxon>Arachis</taxon>
    </lineage>
</organism>
<dbReference type="Proteomes" id="UP000289738">
    <property type="component" value="Chromosome A08"/>
</dbReference>
<feature type="compositionally biased region" description="Basic and acidic residues" evidence="1">
    <location>
        <begin position="90"/>
        <end position="103"/>
    </location>
</feature>
<dbReference type="EMBL" id="SDMP01000008">
    <property type="protein sequence ID" value="RYR42414.1"/>
    <property type="molecule type" value="Genomic_DNA"/>
</dbReference>
<comment type="caution">
    <text evidence="2">The sequence shown here is derived from an EMBL/GenBank/DDBJ whole genome shotgun (WGS) entry which is preliminary data.</text>
</comment>
<keyword evidence="3" id="KW-1185">Reference proteome</keyword>
<sequence length="256" mass="28160">MPILDANGHNYYHGSSHCLAPAGIPCVHACAVLSRVNKQPENFCHRWLTMDSYKETYNHHINPIPGQPLWEKAEDCNRPHAPKIKTKPEKLKMKRRMDADEKSAFGTKKPKVDPKLSGNTADGVHLKRQLSAFTCSYCAVAAAAAEAAEKKKNDEVHTVPEKPVQQPQDVSGQADLGSNPQEIELTQPSASEQEDSGKDPAPKRPSKLSPRRRSSNQPTTPTVNPLQGASSATSSKFANLMQFIPTPGFRPPRKKN</sequence>
<name>A0A445BUN0_ARAHY</name>
<feature type="compositionally biased region" description="Basic residues" evidence="1">
    <location>
        <begin position="204"/>
        <end position="214"/>
    </location>
</feature>